<dbReference type="Proteomes" id="UP000199705">
    <property type="component" value="Unassembled WGS sequence"/>
</dbReference>
<dbReference type="RefSeq" id="WP_091168787.1">
    <property type="nucleotide sequence ID" value="NZ_FNCG01000007.1"/>
</dbReference>
<keyword evidence="1 4" id="KW-0732">Signal</keyword>
<dbReference type="Gene3D" id="2.60.40.10">
    <property type="entry name" value="Immunoglobulins"/>
    <property type="match status" value="10"/>
</dbReference>
<dbReference type="NCBIfam" id="TIGR04183">
    <property type="entry name" value="Por_Secre_tail"/>
    <property type="match status" value="1"/>
</dbReference>
<organism evidence="6 7">
    <name type="scientific">Mucilaginibacter gossypii</name>
    <dbReference type="NCBI Taxonomy" id="551996"/>
    <lineage>
        <taxon>Bacteria</taxon>
        <taxon>Pseudomonadati</taxon>
        <taxon>Bacteroidota</taxon>
        <taxon>Sphingobacteriia</taxon>
        <taxon>Sphingobacteriales</taxon>
        <taxon>Sphingobacteriaceae</taxon>
        <taxon>Mucilaginibacter</taxon>
    </lineage>
</organism>
<dbReference type="InterPro" id="IPR026444">
    <property type="entry name" value="Secre_tail"/>
</dbReference>
<dbReference type="EMBL" id="FNCG01000007">
    <property type="protein sequence ID" value="SDH19013.1"/>
    <property type="molecule type" value="Genomic_DNA"/>
</dbReference>
<feature type="domain" description="IPT/TIG" evidence="5">
    <location>
        <begin position="483"/>
        <end position="560"/>
    </location>
</feature>
<dbReference type="InterPro" id="IPR013517">
    <property type="entry name" value="FG-GAP"/>
</dbReference>
<keyword evidence="3" id="KW-0325">Glycoprotein</keyword>
<evidence type="ECO:0000256" key="1">
    <source>
        <dbReference type="ARBA" id="ARBA00022729"/>
    </source>
</evidence>
<dbReference type="STRING" id="551996.SAMN05192573_107165"/>
<dbReference type="InterPro" id="IPR028994">
    <property type="entry name" value="Integrin_alpha_N"/>
</dbReference>
<dbReference type="InterPro" id="IPR014756">
    <property type="entry name" value="Ig_E-set"/>
</dbReference>
<dbReference type="CDD" id="cd00102">
    <property type="entry name" value="IPT"/>
    <property type="match status" value="2"/>
</dbReference>
<evidence type="ECO:0000313" key="7">
    <source>
        <dbReference type="Proteomes" id="UP000199705"/>
    </source>
</evidence>
<dbReference type="Pfam" id="PF18962">
    <property type="entry name" value="Por_Secre_tail"/>
    <property type="match status" value="1"/>
</dbReference>
<dbReference type="SMART" id="SM00191">
    <property type="entry name" value="Int_alpha"/>
    <property type="match status" value="7"/>
</dbReference>
<feature type="domain" description="IPT/TIG" evidence="5">
    <location>
        <begin position="1185"/>
        <end position="1268"/>
    </location>
</feature>
<protein>
    <submittedName>
        <fullName evidence="6">IPT/TIG domain-containing protein</fullName>
    </submittedName>
</protein>
<dbReference type="PANTHER" id="PTHR46580">
    <property type="entry name" value="SENSOR KINASE-RELATED"/>
    <property type="match status" value="1"/>
</dbReference>
<sequence length="3000" mass="311021">MSNIFFVKHFKFICAIVIIFKSSSLFAQAPVISSFMPVSGAPGTTVTINGSNFSSNPTDNIIFFGDTRSTVNSATANQLSITVPVGAVSSQISVTAKGLMSYSRNAFHVTFDGAGVLAPTAFEKEIDAPLPSYSGMLRSKDIDGDGKTDLVFSNPSNKAISIYRNVNTHVGSISASTLAPKADINIGNEAIYIAVEDLNGDGKPDVVGYNSQEANLNVLRNTSTPGNISYAAAVNITGAKGMVALTTADINSDGKPDIIFLNPNGRVFSILINKSTASDIAFAPKADFSTGGNPNTFTIADFDGDGKIDVAISNRLINDNSPVISLFQNTGNSTTVSFGPQINYSTTTSSYTLAAGDMDGDGKVDIVFPNYGNLAVLQNTSVPGSMKFNFWDFTDPTGSQPTGILSDVDGDGKPDVIESTGYITHIVKNTSTPGSFSFAPAAAFNTNTPSLFSDLDGDGKPDLILASYTSGPTLGILRNKINEPAVNLISPEIGLSGTPVNITGLNLTKALAVTIGGVNAASFTVNSPTSITAIVGSGATGPVVVITKYGTGKGADFVYSVPAPVINSFTPLSGPVGTTVTISGKNFNAIAANNIVFFGVAKATVTSATATQLVVKVPVGANHQPITVATNGLMAASSKIFDVTFTASGPFAPNSFNKRIDIPVPDYPSDVLIGDIDGDGKTDIIAFNSSTFSFFRNTSSVGNTSFSTNKDVTPSGNIDRAIISDIDADGKPDLIYVSVTGKKVVILKNTSIPGTFSFATPITIADGAAPNGVTAADFDNDGKTDIAVSHAANNTFSVLRNTTANGNIAFAPAVVITSLKPDYLGGVFPGDLDGDGKIDIIAISEISQNQFNLTFKNTSTIGHISFTPVNAYQNGYHPTNVIIADIDGDDKPDMTVPAGYSTYLVYKNTTSSGGKIDFANAVGYEAGLYPKGLSIGDLNGDGKPDLVAPDGKFPGSIGVFKNLSTVGTIQLAAKVDYTKGSSNSNISGTGFGGSAVADFDGDGRLDMVVSTFYGNTISVSTNTINAPAISSFTPASATRGSTITITGTNLNGTTKVTFGGVDASSFTIKSATSITAIVGDGATGDVAITTPVATGKLSGFTFLPGPTLKSFSPLTAGPGKTVTLTGTHFAGATAVTFGGINARSFTVISDEKITAVVNNTAASGIISVTVPGGKASLDGYVFTLNPIVSAFSPAYGAIDTSVVIAGNNFNAGVAGNIVYFGATKAVVTAATTQQLSVKVPVGATYQSISVLNTSSGLTGFSVIPFVGTFKTKYSIAAADFDPKVDFALSNGAKASAISDIDGDKKPDVIVVNSLANTVSIFRNTAVNGSITSNSLASKFELTTKNTPQAITVTDIDGDGLKDIAVTALGDNSVSVFLNKSAGGNISFAAPVILASGASPYGIAADDLDGDGKTDLIATNPAANTVSVFKNLSTPGKILFALKVDIATGNTPHGIATADINGDGLPEILTANFSDATFSVLQNQSIAGIIDAASFAGHTETTAINGAESIAVGDIDQNGTPDVVIAGTQSNAVSVFRNSLQDQRPTFLEQLILNTDEGPASVAIADLDGDSRPDIITANSTSNTLSVFRNIMPLGGVPAAIFAPKIIIAAPNNPSFVSIGDLDGDGKPDIISVKTQNNTLSILRSHPAQSTVVPPPVISSITPGKGAIGTSVTVKGNNFNTSADANTVFLGATQAKVNTATATQLNITVPVSATYQPLSVLNTANHLTGYSKTPFITTFESKKSVSEADLSSAVNFPTNASPYGVSVGDIDGDGKPDLVISNPDRHSISIFRNTSVNGTITTSSFAAKVDFTINGEPQKVIVTDIDGDGKPDVIVSGYYAPKSFVSILRNTAVKGAINASSFAAGVDFTVPDASKMQVTDIDVDGKPDIALGDLTILLNHCKQGGINADSFPEQALYSLGSASYAYAFYDINNDGKPDVIFNDNYSHIAIALNKSVPGNLSLGSPIKLKNSLSGVSLQIADIDGDGKADIMAIDYDLNAVYFHRNISVGNNINENSFEDYIKFPANQKAFNAGGSSEYLQVADIDGDGKPDLLNISSGLKVFSLFHNISTANTPSYTYFDTKFDVKAGNNVSGIAAVDIDGDGKPDIVTVNRDDDTFSIFRNNPTPAVVLTPPVVTSVSPASGPAGTIVTIKGKNFNGAAAGNIVAFGSATAVVKSATAESISVSVPVSATYESPSVLNTANGLTGYWSDKFISTYPPKKDDITEQDFELPVSVYGYMAEYVRVGDLDGDGKPDLIIHDGYQTISVLRNQSAIGPINPAAFGAVGTLSSYRFTVGTDPQIIKVADIDGDGKPDLLVSYYSFYGVGISVLLNRSTPGNINFAPKVDIAYYSTPFGANTYVVETGDVDSDGRPEILIANSSLNGISVLPNTSKKGTVSFVSRFDFEAGTQPSGLNLTDIDGDGKPDLVISNKMDNTVSVLRNITAPGIINAASFEKHVDYATVASPTSVITGDLNADGKADIIVVSSEPVPGISILQNKSTTGVINAGSVGAKVDITSLLSARGIAIADIDGDAKPDLVTGHTVIRNIKGNGNISRASFAANEVPVMKINKFFKAFSVEDIDGDGIPDIVGVDGGDLSIVRNNPLAIGQPYISSFSPEYAIKGTTVTLTGKNFDKVSSVTFGGTPAASFKIASPTTITAVVATGASGNVAVTAPAGSSMRPGFNFVPAPIITANGPTKIFAGTGVQLTVNQSSGNYYQWLRDGVKIDGATSINYTATQSGSYMVIVTVNNISQTSAAISITDSPDLPADNFKLAITSVSCKGSTNGAINITALQNLNYIATITGNGVNNQYTFRHDVTISNLTAGTYSVCISIAGQSNYKQCFTAVVNQPQDLSVYSTINNENKTVTLAMTGGEEYHILLNGTSYSTKNRNITLALTDGNNDLTVTTDKLCQGVLQRIINFSDKIIPYPNPFQNTLHLNIGNAIFKNVSVEIYDIGNGRKVYAKQFGDQSGKISLNLTDLSSGLYGLRLNMGNSVKIFKIEKK</sequence>
<accession>A0A1G8ADQ8</accession>
<name>A0A1G8ADQ8_9SPHI</name>
<gene>
    <name evidence="6" type="ORF">SAMN05192573_107165</name>
</gene>
<feature type="chain" id="PRO_5011632244" evidence="4">
    <location>
        <begin position="30"/>
        <end position="3000"/>
    </location>
</feature>
<feature type="domain" description="IPT/TIG" evidence="5">
    <location>
        <begin position="2131"/>
        <end position="2216"/>
    </location>
</feature>
<evidence type="ECO:0000256" key="4">
    <source>
        <dbReference type="SAM" id="SignalP"/>
    </source>
</evidence>
<dbReference type="InterPro" id="IPR002909">
    <property type="entry name" value="IPT_dom"/>
</dbReference>
<dbReference type="Gene3D" id="2.130.10.130">
    <property type="entry name" value="Integrin alpha, N-terminal"/>
    <property type="match status" value="7"/>
</dbReference>
<feature type="domain" description="IPT/TIG" evidence="5">
    <location>
        <begin position="1654"/>
        <end position="1737"/>
    </location>
</feature>
<evidence type="ECO:0000313" key="6">
    <source>
        <dbReference type="EMBL" id="SDH19013.1"/>
    </source>
</evidence>
<feature type="domain" description="IPT/TIG" evidence="5">
    <location>
        <begin position="2606"/>
        <end position="2683"/>
    </location>
</feature>
<evidence type="ECO:0000259" key="5">
    <source>
        <dbReference type="SMART" id="SM00429"/>
    </source>
</evidence>
<keyword evidence="2" id="KW-0677">Repeat</keyword>
<dbReference type="InterPro" id="IPR013519">
    <property type="entry name" value="Int_alpha_beta-p"/>
</dbReference>
<dbReference type="SMART" id="SM00429">
    <property type="entry name" value="IPT"/>
    <property type="match status" value="8"/>
</dbReference>
<dbReference type="Pfam" id="PF01833">
    <property type="entry name" value="TIG"/>
    <property type="match status" value="9"/>
</dbReference>
<keyword evidence="7" id="KW-1185">Reference proteome</keyword>
<dbReference type="PANTHER" id="PTHR46580:SF4">
    <property type="entry name" value="ATP_GTP-BINDING PROTEIN"/>
    <property type="match status" value="1"/>
</dbReference>
<feature type="domain" description="IPT/TIG" evidence="5">
    <location>
        <begin position="563"/>
        <end position="644"/>
    </location>
</feature>
<dbReference type="InterPro" id="IPR013783">
    <property type="entry name" value="Ig-like_fold"/>
</dbReference>
<dbReference type="SUPFAM" id="SSF81296">
    <property type="entry name" value="E set domains"/>
    <property type="match status" value="8"/>
</dbReference>
<dbReference type="CDD" id="cd00603">
    <property type="entry name" value="IPT_PCSR"/>
    <property type="match status" value="3"/>
</dbReference>
<dbReference type="SUPFAM" id="SSF69318">
    <property type="entry name" value="Integrin alpha N-terminal domain"/>
    <property type="match status" value="6"/>
</dbReference>
<evidence type="ECO:0000256" key="2">
    <source>
        <dbReference type="ARBA" id="ARBA00022737"/>
    </source>
</evidence>
<dbReference type="Pfam" id="PF13517">
    <property type="entry name" value="FG-GAP_3"/>
    <property type="match status" value="14"/>
</dbReference>
<proteinExistence type="predicted"/>
<reference evidence="7" key="1">
    <citation type="submission" date="2016-10" db="EMBL/GenBank/DDBJ databases">
        <authorList>
            <person name="Varghese N."/>
            <person name="Submissions S."/>
        </authorList>
    </citation>
    <scope>NUCLEOTIDE SEQUENCE [LARGE SCALE GENOMIC DNA]</scope>
    <source>
        <strain evidence="7">Gh-67</strain>
    </source>
</reference>
<evidence type="ECO:0000256" key="3">
    <source>
        <dbReference type="ARBA" id="ARBA00023180"/>
    </source>
</evidence>
<feature type="domain" description="IPT/TIG" evidence="5">
    <location>
        <begin position="29"/>
        <end position="114"/>
    </location>
</feature>
<feature type="signal peptide" evidence="4">
    <location>
        <begin position="1"/>
        <end position="29"/>
    </location>
</feature>
<feature type="domain" description="IPT/TIG" evidence="5">
    <location>
        <begin position="1026"/>
        <end position="1114"/>
    </location>
</feature>